<reference evidence="1" key="1">
    <citation type="submission" date="2024-02" db="EMBL/GenBank/DDBJ databases">
        <title>Metagenome Assembled Genome of Zalaria obscura JY119.</title>
        <authorList>
            <person name="Vighnesh L."/>
            <person name="Jagadeeshwari U."/>
            <person name="Venkata Ramana C."/>
            <person name="Sasikala C."/>
        </authorList>
    </citation>
    <scope>NUCLEOTIDE SEQUENCE</scope>
    <source>
        <strain evidence="1">JY119</strain>
    </source>
</reference>
<evidence type="ECO:0000313" key="1">
    <source>
        <dbReference type="EMBL" id="KAK8212851.1"/>
    </source>
</evidence>
<gene>
    <name evidence="1" type="ORF">M8818_003016</name>
</gene>
<name>A0ACC3SHN6_9PEZI</name>
<protein>
    <submittedName>
        <fullName evidence="1">Uncharacterized protein</fullName>
    </submittedName>
</protein>
<comment type="caution">
    <text evidence="1">The sequence shown here is derived from an EMBL/GenBank/DDBJ whole genome shotgun (WGS) entry which is preliminary data.</text>
</comment>
<accession>A0ACC3SHN6</accession>
<organism evidence="1 2">
    <name type="scientific">Zalaria obscura</name>
    <dbReference type="NCBI Taxonomy" id="2024903"/>
    <lineage>
        <taxon>Eukaryota</taxon>
        <taxon>Fungi</taxon>
        <taxon>Dikarya</taxon>
        <taxon>Ascomycota</taxon>
        <taxon>Pezizomycotina</taxon>
        <taxon>Dothideomycetes</taxon>
        <taxon>Dothideomycetidae</taxon>
        <taxon>Dothideales</taxon>
        <taxon>Zalariaceae</taxon>
        <taxon>Zalaria</taxon>
    </lineage>
</organism>
<keyword evidence="2" id="KW-1185">Reference proteome</keyword>
<sequence>MVPGEPAGDVYALLASIIHTHMPKDESLHWKGPPSGLISIHHTMRFVFAESSRPVAASSSGERQRNVDQQLLAPKLHAIQSKMLVSLTVGKVDAGVAVLLTEDKRLIEFPSILLPPDITSGSIVDINVSRNFKSEHEAAQKFAALQTEIYQTFGLASPSPPVLRCRNATQTSVVLEWDPVNLATAELRSLSLYRNGSKAGSIPRDKLSTKISGLAIDTEYTFHLVLRTSAGTYSSERLTVRTQKMTDLTGITITPGIMPAQLKDDLAETVERIGAKLIDTVRIDTTQFVCTEGRGQAWEKAVEMNVPVVVPDWIKGCEREGRIVGVRGYYLNADPKLRQVGAGVGSQSSAQQSQLRVAPARESPRIEHTPPTPEQVRRAEPETNGAAEPPTPPPKMELPATAEDPEDGGTVPAREGEESQPAEEEVPEQEASNGAEPKPTNDVPEPEPEPETSSEWPRPQPQTEPEPQPEPQNNLKALGIPHQPEQSQQPVKSTGAEDGKEGEFDEVAL</sequence>
<evidence type="ECO:0000313" key="2">
    <source>
        <dbReference type="Proteomes" id="UP001320706"/>
    </source>
</evidence>
<dbReference type="EMBL" id="JAMKPW020000012">
    <property type="protein sequence ID" value="KAK8212851.1"/>
    <property type="molecule type" value="Genomic_DNA"/>
</dbReference>
<proteinExistence type="predicted"/>
<dbReference type="Proteomes" id="UP001320706">
    <property type="component" value="Unassembled WGS sequence"/>
</dbReference>